<keyword evidence="11" id="KW-1185">Reference proteome</keyword>
<dbReference type="GO" id="GO:0045454">
    <property type="term" value="P:cell redox homeostasis"/>
    <property type="evidence" value="ECO:0007669"/>
    <property type="project" value="TreeGrafter"/>
</dbReference>
<dbReference type="EMBL" id="BLLF01009405">
    <property type="protein sequence ID" value="GFH33716.1"/>
    <property type="molecule type" value="Genomic_DNA"/>
</dbReference>
<evidence type="ECO:0000313" key="10">
    <source>
        <dbReference type="EMBL" id="GFH33716.1"/>
    </source>
</evidence>
<dbReference type="GO" id="GO:0008379">
    <property type="term" value="F:thioredoxin peroxidase activity"/>
    <property type="evidence" value="ECO:0007669"/>
    <property type="project" value="InterPro"/>
</dbReference>
<evidence type="ECO:0000256" key="6">
    <source>
        <dbReference type="ARBA" id="ARBA00023002"/>
    </source>
</evidence>
<dbReference type="AlphaFoldDB" id="A0A6A0ALI3"/>
<reference evidence="10 11" key="1">
    <citation type="submission" date="2020-02" db="EMBL/GenBank/DDBJ databases">
        <title>Draft genome sequence of Haematococcus lacustris strain NIES-144.</title>
        <authorList>
            <person name="Morimoto D."/>
            <person name="Nakagawa S."/>
            <person name="Yoshida T."/>
            <person name="Sawayama S."/>
        </authorList>
    </citation>
    <scope>NUCLEOTIDE SEQUENCE [LARGE SCALE GENOMIC DNA]</scope>
    <source>
        <strain evidence="10 11">NIES-144</strain>
    </source>
</reference>
<gene>
    <name evidence="10" type="ORF">HaLaN_33125</name>
</gene>
<feature type="non-terminal residue" evidence="10">
    <location>
        <position position="1"/>
    </location>
</feature>
<name>A0A6A0ALI3_HAELA</name>
<dbReference type="InterPro" id="IPR013740">
    <property type="entry name" value="Redoxin"/>
</dbReference>
<comment type="caution">
    <text evidence="10">The sequence shown here is derived from an EMBL/GenBank/DDBJ whole genome shotgun (WGS) entry which is preliminary data.</text>
</comment>
<feature type="non-terminal residue" evidence="10">
    <location>
        <position position="65"/>
    </location>
</feature>
<evidence type="ECO:0000259" key="9">
    <source>
        <dbReference type="Pfam" id="PF08534"/>
    </source>
</evidence>
<dbReference type="PANTHER" id="PTHR10430">
    <property type="entry name" value="PEROXIREDOXIN"/>
    <property type="match status" value="1"/>
</dbReference>
<dbReference type="EC" id="1.11.1.25" evidence="3"/>
<dbReference type="SUPFAM" id="SSF52833">
    <property type="entry name" value="Thioredoxin-like"/>
    <property type="match status" value="1"/>
</dbReference>
<dbReference type="Gene3D" id="3.40.30.10">
    <property type="entry name" value="Glutaredoxin"/>
    <property type="match status" value="1"/>
</dbReference>
<dbReference type="PANTHER" id="PTHR10430:SF16">
    <property type="entry name" value="PEROXIREDOXIN-5, MITOCHONDRIAL"/>
    <property type="match status" value="1"/>
</dbReference>
<dbReference type="Pfam" id="PF08534">
    <property type="entry name" value="Redoxin"/>
    <property type="match status" value="1"/>
</dbReference>
<organism evidence="10 11">
    <name type="scientific">Haematococcus lacustris</name>
    <name type="common">Green alga</name>
    <name type="synonym">Haematococcus pluvialis</name>
    <dbReference type="NCBI Taxonomy" id="44745"/>
    <lineage>
        <taxon>Eukaryota</taxon>
        <taxon>Viridiplantae</taxon>
        <taxon>Chlorophyta</taxon>
        <taxon>core chlorophytes</taxon>
        <taxon>Chlorophyceae</taxon>
        <taxon>CS clade</taxon>
        <taxon>Chlamydomonadales</taxon>
        <taxon>Haematococcaceae</taxon>
        <taxon>Haematococcus</taxon>
    </lineage>
</organism>
<protein>
    <recommendedName>
        <fullName evidence="3">glutaredoxin-dependent peroxiredoxin</fullName>
        <ecNumber evidence="3">1.11.1.25</ecNumber>
    </recommendedName>
    <alternativeName>
        <fullName evidence="7">Glutaredoxin-dependent peroxiredoxin</fullName>
    </alternativeName>
</protein>
<evidence type="ECO:0000256" key="7">
    <source>
        <dbReference type="ARBA" id="ARBA00031688"/>
    </source>
</evidence>
<dbReference type="GO" id="GO:0042744">
    <property type="term" value="P:hydrogen peroxide catabolic process"/>
    <property type="evidence" value="ECO:0007669"/>
    <property type="project" value="TreeGrafter"/>
</dbReference>
<dbReference type="InterPro" id="IPR036249">
    <property type="entry name" value="Thioredoxin-like_sf"/>
</dbReference>
<keyword evidence="4" id="KW-0575">Peroxidase</keyword>
<feature type="active site" description="Cysteine sulfenic acid (-SOH) intermediate" evidence="8">
    <location>
        <position position="36"/>
    </location>
</feature>
<evidence type="ECO:0000256" key="3">
    <source>
        <dbReference type="ARBA" id="ARBA00013016"/>
    </source>
</evidence>
<dbReference type="InterPro" id="IPR037944">
    <property type="entry name" value="PRX5-like"/>
</dbReference>
<comment type="catalytic activity">
    <reaction evidence="1">
        <text>[glutaredoxin]-dithiol + a hydroperoxide = [glutaredoxin]-disulfide + an alcohol + H2O</text>
        <dbReference type="Rhea" id="RHEA:62624"/>
        <dbReference type="Rhea" id="RHEA-COMP:10729"/>
        <dbReference type="Rhea" id="RHEA-COMP:10730"/>
        <dbReference type="ChEBI" id="CHEBI:15377"/>
        <dbReference type="ChEBI" id="CHEBI:29950"/>
        <dbReference type="ChEBI" id="CHEBI:30879"/>
        <dbReference type="ChEBI" id="CHEBI:35924"/>
        <dbReference type="ChEBI" id="CHEBI:50058"/>
        <dbReference type="EC" id="1.11.1.25"/>
    </reaction>
</comment>
<keyword evidence="5" id="KW-0049">Antioxidant</keyword>
<dbReference type="GO" id="GO:0005737">
    <property type="term" value="C:cytoplasm"/>
    <property type="evidence" value="ECO:0007669"/>
    <property type="project" value="TreeGrafter"/>
</dbReference>
<evidence type="ECO:0000256" key="8">
    <source>
        <dbReference type="PIRSR" id="PIRSR637944-1"/>
    </source>
</evidence>
<evidence type="ECO:0000256" key="1">
    <source>
        <dbReference type="ARBA" id="ARBA00001711"/>
    </source>
</evidence>
<accession>A0A6A0ALI3</accession>
<dbReference type="GO" id="GO:0034599">
    <property type="term" value="P:cellular response to oxidative stress"/>
    <property type="evidence" value="ECO:0007669"/>
    <property type="project" value="InterPro"/>
</dbReference>
<evidence type="ECO:0000256" key="5">
    <source>
        <dbReference type="ARBA" id="ARBA00022862"/>
    </source>
</evidence>
<sequence>MTEKVGTQLPDVVLYEGDAQTKGVLFAVPGAFTPGCSKTHLPGYVSAYEQFKEAGADIIVCVATN</sequence>
<evidence type="ECO:0000256" key="4">
    <source>
        <dbReference type="ARBA" id="ARBA00022559"/>
    </source>
</evidence>
<proteinExistence type="inferred from homology"/>
<comment type="similarity">
    <text evidence="2">Belongs to the peroxiredoxin family. Prx5 subfamily.</text>
</comment>
<keyword evidence="6" id="KW-0560">Oxidoreductase</keyword>
<evidence type="ECO:0000256" key="2">
    <source>
        <dbReference type="ARBA" id="ARBA00010505"/>
    </source>
</evidence>
<evidence type="ECO:0000313" key="11">
    <source>
        <dbReference type="Proteomes" id="UP000485058"/>
    </source>
</evidence>
<feature type="domain" description="Redoxin" evidence="9">
    <location>
        <begin position="20"/>
        <end position="65"/>
    </location>
</feature>
<dbReference type="Proteomes" id="UP000485058">
    <property type="component" value="Unassembled WGS sequence"/>
</dbReference>